<evidence type="ECO:0000256" key="5">
    <source>
        <dbReference type="ARBA" id="ARBA00022989"/>
    </source>
</evidence>
<comment type="subcellular location">
    <subcellularLocation>
        <location evidence="1 9">Membrane</location>
        <topology evidence="1 9">Single-pass type I membrane protein</topology>
    </subcellularLocation>
</comment>
<dbReference type="EMBL" id="CAJFCJ010000005">
    <property type="protein sequence ID" value="CAD5114329.1"/>
    <property type="molecule type" value="Genomic_DNA"/>
</dbReference>
<keyword evidence="6 11" id="KW-0472">Membrane</keyword>
<dbReference type="AlphaFoldDB" id="A0A7I8VFZ9"/>
<feature type="region of interest" description="Disordered" evidence="10">
    <location>
        <begin position="219"/>
        <end position="246"/>
    </location>
</feature>
<dbReference type="InterPro" id="IPR001050">
    <property type="entry name" value="Syndecan"/>
</dbReference>
<keyword evidence="3 9" id="KW-0812">Transmembrane</keyword>
<evidence type="ECO:0000256" key="7">
    <source>
        <dbReference type="ARBA" id="ARBA00023180"/>
    </source>
</evidence>
<gene>
    <name evidence="14" type="ORF">DGYR_LOCUS3183</name>
</gene>
<reference evidence="14 15" key="1">
    <citation type="submission" date="2020-08" db="EMBL/GenBank/DDBJ databases">
        <authorList>
            <person name="Hejnol A."/>
        </authorList>
    </citation>
    <scope>NUCLEOTIDE SEQUENCE [LARGE SCALE GENOMIC DNA]</scope>
</reference>
<feature type="domain" description="Neurexin/syndecan/glycophorin C" evidence="13">
    <location>
        <begin position="208"/>
        <end position="226"/>
    </location>
</feature>
<feature type="region of interest" description="Disordered" evidence="10">
    <location>
        <begin position="26"/>
        <end position="97"/>
    </location>
</feature>
<organism evidence="14 15">
    <name type="scientific">Dimorphilus gyrociliatus</name>
    <dbReference type="NCBI Taxonomy" id="2664684"/>
    <lineage>
        <taxon>Eukaryota</taxon>
        <taxon>Metazoa</taxon>
        <taxon>Spiralia</taxon>
        <taxon>Lophotrochozoa</taxon>
        <taxon>Annelida</taxon>
        <taxon>Polychaeta</taxon>
        <taxon>Polychaeta incertae sedis</taxon>
        <taxon>Dinophilidae</taxon>
        <taxon>Dimorphilus</taxon>
    </lineage>
</organism>
<dbReference type="PROSITE" id="PS00964">
    <property type="entry name" value="SYNDECAN"/>
    <property type="match status" value="1"/>
</dbReference>
<feature type="compositionally biased region" description="Acidic residues" evidence="10">
    <location>
        <begin position="64"/>
        <end position="80"/>
    </location>
</feature>
<keyword evidence="8 9" id="KW-0357">Heparan sulfate</keyword>
<dbReference type="Proteomes" id="UP000549394">
    <property type="component" value="Unassembled WGS sequence"/>
</dbReference>
<evidence type="ECO:0000256" key="12">
    <source>
        <dbReference type="SAM" id="SignalP"/>
    </source>
</evidence>
<keyword evidence="12" id="KW-0732">Signal</keyword>
<evidence type="ECO:0000256" key="11">
    <source>
        <dbReference type="SAM" id="Phobius"/>
    </source>
</evidence>
<dbReference type="SMART" id="SM00294">
    <property type="entry name" value="4.1m"/>
    <property type="match status" value="1"/>
</dbReference>
<evidence type="ECO:0000313" key="14">
    <source>
        <dbReference type="EMBL" id="CAD5114329.1"/>
    </source>
</evidence>
<evidence type="ECO:0000313" key="15">
    <source>
        <dbReference type="Proteomes" id="UP000549394"/>
    </source>
</evidence>
<sequence length="246" mass="27212">MIKKLFLLLLIVHVTIVRSKERENIKKDDDNTIYVEGPNKKLEVPDIASANDNGGSGGYRLPNNDDDEDDDDYDDEEPANDDMGSSEGETKPCFDANRDYKNRNKKSTFAYKCDEKGFFETHQINEFGESYCANKMGDKVDCPGTQKTKTDTERVDISVVTATSSGEPKPPSSALRSSFLGHPGLLAAIIGGAVVGLLCAVLLVMFLVYRMKKKDEGSYALDEPSKRGRSPAHMGYQKAPSKEYYA</sequence>
<keyword evidence="4 9" id="KW-0654">Proteoglycan</keyword>
<dbReference type="OrthoDB" id="10044468at2759"/>
<dbReference type="GO" id="GO:0016477">
    <property type="term" value="P:cell migration"/>
    <property type="evidence" value="ECO:0007669"/>
    <property type="project" value="TreeGrafter"/>
</dbReference>
<evidence type="ECO:0000256" key="4">
    <source>
        <dbReference type="ARBA" id="ARBA00022974"/>
    </source>
</evidence>
<dbReference type="Pfam" id="PF01034">
    <property type="entry name" value="Syndecan"/>
    <property type="match status" value="1"/>
</dbReference>
<keyword evidence="15" id="KW-1185">Reference proteome</keyword>
<evidence type="ECO:0000256" key="10">
    <source>
        <dbReference type="SAM" id="MobiDB-lite"/>
    </source>
</evidence>
<evidence type="ECO:0000256" key="3">
    <source>
        <dbReference type="ARBA" id="ARBA00022692"/>
    </source>
</evidence>
<keyword evidence="7 9" id="KW-0325">Glycoprotein</keyword>
<proteinExistence type="inferred from homology"/>
<feature type="compositionally biased region" description="Basic and acidic residues" evidence="10">
    <location>
        <begin position="88"/>
        <end position="97"/>
    </location>
</feature>
<evidence type="ECO:0000256" key="2">
    <source>
        <dbReference type="ARBA" id="ARBA00005343"/>
    </source>
</evidence>
<dbReference type="PANTHER" id="PTHR10915:SF1">
    <property type="entry name" value="SYNDECAN"/>
    <property type="match status" value="1"/>
</dbReference>
<dbReference type="InterPro" id="IPR027789">
    <property type="entry name" value="Syndecan/Neurexin_dom"/>
</dbReference>
<evidence type="ECO:0000256" key="6">
    <source>
        <dbReference type="ARBA" id="ARBA00023136"/>
    </source>
</evidence>
<protein>
    <recommendedName>
        <fullName evidence="9">Syndecan</fullName>
    </recommendedName>
</protein>
<comment type="similarity">
    <text evidence="2 9">Belongs to the syndecan proteoglycan family.</text>
</comment>
<keyword evidence="5 11" id="KW-1133">Transmembrane helix</keyword>
<dbReference type="GO" id="GO:0009986">
    <property type="term" value="C:cell surface"/>
    <property type="evidence" value="ECO:0007669"/>
    <property type="project" value="TreeGrafter"/>
</dbReference>
<feature type="chain" id="PRO_5029501479" description="Syndecan" evidence="12">
    <location>
        <begin position="20"/>
        <end position="246"/>
    </location>
</feature>
<feature type="signal peptide" evidence="12">
    <location>
        <begin position="1"/>
        <end position="19"/>
    </location>
</feature>
<dbReference type="InterPro" id="IPR003585">
    <property type="entry name" value="Neurexin-like"/>
</dbReference>
<feature type="transmembrane region" description="Helical" evidence="11">
    <location>
        <begin position="185"/>
        <end position="209"/>
    </location>
</feature>
<dbReference type="InterPro" id="IPR036857">
    <property type="entry name" value="Thyroglobulin_1_sf"/>
</dbReference>
<comment type="function">
    <text evidence="9">Cell surface proteoglycan.</text>
</comment>
<evidence type="ECO:0000256" key="8">
    <source>
        <dbReference type="ARBA" id="ARBA00023207"/>
    </source>
</evidence>
<dbReference type="PANTHER" id="PTHR10915">
    <property type="entry name" value="SYNDECAN"/>
    <property type="match status" value="1"/>
</dbReference>
<name>A0A7I8VFZ9_9ANNE</name>
<dbReference type="GO" id="GO:0016020">
    <property type="term" value="C:membrane"/>
    <property type="evidence" value="ECO:0007669"/>
    <property type="project" value="UniProtKB-SubCell"/>
</dbReference>
<accession>A0A7I8VFZ9</accession>
<comment type="caution">
    <text evidence="14">The sequence shown here is derived from an EMBL/GenBank/DDBJ whole genome shotgun (WGS) entry which is preliminary data.</text>
</comment>
<dbReference type="InterPro" id="IPR030479">
    <property type="entry name" value="Syndecan_CS"/>
</dbReference>
<evidence type="ECO:0000256" key="1">
    <source>
        <dbReference type="ARBA" id="ARBA00004479"/>
    </source>
</evidence>
<evidence type="ECO:0000259" key="13">
    <source>
        <dbReference type="SMART" id="SM00294"/>
    </source>
</evidence>
<dbReference type="Gene3D" id="4.10.800.10">
    <property type="entry name" value="Thyroglobulin type-1"/>
    <property type="match status" value="1"/>
</dbReference>
<evidence type="ECO:0000256" key="9">
    <source>
        <dbReference type="RuleBase" id="RU000649"/>
    </source>
</evidence>